<dbReference type="GO" id="GO:0051015">
    <property type="term" value="F:actin filament binding"/>
    <property type="evidence" value="ECO:0007669"/>
    <property type="project" value="InterPro"/>
</dbReference>
<accession>A0A8S3EHW1</accession>
<name>A0A8S3EHW1_9BILA</name>
<organism evidence="3 4">
    <name type="scientific">Rotaria magnacalcarata</name>
    <dbReference type="NCBI Taxonomy" id="392030"/>
    <lineage>
        <taxon>Eukaryota</taxon>
        <taxon>Metazoa</taxon>
        <taxon>Spiralia</taxon>
        <taxon>Gnathifera</taxon>
        <taxon>Rotifera</taxon>
        <taxon>Eurotatoria</taxon>
        <taxon>Bdelloidea</taxon>
        <taxon>Philodinida</taxon>
        <taxon>Philodinidae</taxon>
        <taxon>Rotaria</taxon>
    </lineage>
</organism>
<reference evidence="3" key="1">
    <citation type="submission" date="2021-02" db="EMBL/GenBank/DDBJ databases">
        <authorList>
            <person name="Nowell W R."/>
        </authorList>
    </citation>
    <scope>NUCLEOTIDE SEQUENCE</scope>
</reference>
<evidence type="ECO:0000313" key="3">
    <source>
        <dbReference type="EMBL" id="CAF5076963.1"/>
    </source>
</evidence>
<dbReference type="PANTHER" id="PTHR46342:SF1">
    <property type="entry name" value="ALPHA-CATULIN"/>
    <property type="match status" value="1"/>
</dbReference>
<gene>
    <name evidence="3" type="ORF">SMN809_LOCUS60591</name>
</gene>
<dbReference type="Proteomes" id="UP000676336">
    <property type="component" value="Unassembled WGS sequence"/>
</dbReference>
<dbReference type="GO" id="GO:0007266">
    <property type="term" value="P:Rho protein signal transduction"/>
    <property type="evidence" value="ECO:0007669"/>
    <property type="project" value="InterPro"/>
</dbReference>
<proteinExistence type="predicted"/>
<dbReference type="InterPro" id="IPR036723">
    <property type="entry name" value="Alpha-catenin/vinculin-like_sf"/>
</dbReference>
<dbReference type="AlphaFoldDB" id="A0A8S3EHW1"/>
<comment type="subcellular location">
    <subcellularLocation>
        <location evidence="1">Cytoplasm</location>
    </subcellularLocation>
</comment>
<protein>
    <submittedName>
        <fullName evidence="3">Uncharacterized protein</fullName>
    </submittedName>
</protein>
<comment type="caution">
    <text evidence="3">The sequence shown here is derived from an EMBL/GenBank/DDBJ whole genome shotgun (WGS) entry which is preliminary data.</text>
</comment>
<dbReference type="EMBL" id="CAJOBI010236986">
    <property type="protein sequence ID" value="CAF5076963.1"/>
    <property type="molecule type" value="Genomic_DNA"/>
</dbReference>
<evidence type="ECO:0000256" key="1">
    <source>
        <dbReference type="ARBA" id="ARBA00004496"/>
    </source>
</evidence>
<dbReference type="GO" id="GO:0005737">
    <property type="term" value="C:cytoplasm"/>
    <property type="evidence" value="ECO:0007669"/>
    <property type="project" value="UniProtKB-SubCell"/>
</dbReference>
<feature type="non-terminal residue" evidence="3">
    <location>
        <position position="1"/>
    </location>
</feature>
<keyword evidence="2" id="KW-0963">Cytoplasm</keyword>
<dbReference type="InterPro" id="IPR030045">
    <property type="entry name" value="CTNNAL1"/>
</dbReference>
<evidence type="ECO:0000256" key="2">
    <source>
        <dbReference type="ARBA" id="ARBA00022490"/>
    </source>
</evidence>
<evidence type="ECO:0000313" key="4">
    <source>
        <dbReference type="Proteomes" id="UP000676336"/>
    </source>
</evidence>
<dbReference type="Gene3D" id="1.20.120.230">
    <property type="entry name" value="Alpha-catenin/vinculin-like"/>
    <property type="match status" value="1"/>
</dbReference>
<sequence length="47" mass="5252">GFKPTKLDSDEQAKIAKVGLEMKLVTSEMDAEAEKWDEPQNEIAKVC</sequence>
<dbReference type="GO" id="GO:0007155">
    <property type="term" value="P:cell adhesion"/>
    <property type="evidence" value="ECO:0007669"/>
    <property type="project" value="InterPro"/>
</dbReference>
<dbReference type="SUPFAM" id="SSF47220">
    <property type="entry name" value="alpha-catenin/vinculin-like"/>
    <property type="match status" value="1"/>
</dbReference>
<dbReference type="PANTHER" id="PTHR46342">
    <property type="entry name" value="ALPHA-CATULIN"/>
    <property type="match status" value="1"/>
</dbReference>